<dbReference type="InterPro" id="IPR051616">
    <property type="entry name" value="Cul2-RING_E3_ligase_SR"/>
</dbReference>
<dbReference type="PROSITE" id="PS50088">
    <property type="entry name" value="ANK_REPEAT"/>
    <property type="match status" value="2"/>
</dbReference>
<dbReference type="InterPro" id="IPR002110">
    <property type="entry name" value="Ankyrin_rpt"/>
</dbReference>
<protein>
    <submittedName>
        <fullName evidence="3">Uncharacterized protein</fullName>
    </submittedName>
</protein>
<reference evidence="3 4" key="1">
    <citation type="submission" date="2017-06" db="EMBL/GenBank/DDBJ databases">
        <title>Herbaspirillum phytohormonus sp. nov., isolated from the root nodule of Robinia pseudoacacia in lead-zinc mine.</title>
        <authorList>
            <person name="Fan M."/>
            <person name="Lin Y."/>
        </authorList>
    </citation>
    <scope>NUCLEOTIDE SEQUENCE [LARGE SCALE GENOMIC DNA]</scope>
    <source>
        <strain evidence="3 4">HZ10</strain>
    </source>
</reference>
<keyword evidence="2" id="KW-1133">Transmembrane helix</keyword>
<dbReference type="InterPro" id="IPR036770">
    <property type="entry name" value="Ankyrin_rpt-contain_sf"/>
</dbReference>
<dbReference type="PANTHER" id="PTHR46224:SF64">
    <property type="entry name" value="IQ MOTIF AND ANKYRIN REPEAT DOMAIN-CONTAINING PROTEIN 1"/>
    <property type="match status" value="1"/>
</dbReference>
<dbReference type="AlphaFoldDB" id="A0A2D0B5Z9"/>
<feature type="repeat" description="ANK" evidence="1">
    <location>
        <begin position="272"/>
        <end position="300"/>
    </location>
</feature>
<evidence type="ECO:0000313" key="3">
    <source>
        <dbReference type="EMBL" id="OWY29729.1"/>
    </source>
</evidence>
<keyword evidence="1" id="KW-0040">ANK repeat</keyword>
<evidence type="ECO:0000256" key="1">
    <source>
        <dbReference type="PROSITE-ProRule" id="PRU00023"/>
    </source>
</evidence>
<sequence>MLFVSGLLLWAPFPLAFLAVSSASFSASGMAGLGAVYLLQGLSAIIWHCAFVSALLLVAYVFIQKPWKRKPISILFVLQLLSLGGMAVMADKAGLAIFGPATTFVDYATDTSHRWSDPSSRFMQALGTPDWSVSPLHQPSDVAVARRLYKSSTSLRRQLQENGNMFCKLALYIDPQGLEFLTKEVWTTPPPSCSLADAAENAMRYNNYPAATWLVERVDVADLPRLAEALQESTKHITSMNGDTANVDNESRVLPVFELMFKRGLRADSKPNGRSLLSRATQDRKAKIVAMLLAHGADPNEVVGKTPLLHKAISLGSAFTKAFLAAPSVRVNVSGYDGGSTMYVAMLYANPDTIAALLDAGASLSASSEELVMAEDAKVLQLLLDHGANPRWRDQEGNTLLAYLYMKENFSEMAAILVKAGLPLNARNRYGATILNYLRSANKLEGDARKALIDLGAQQGKADRRLTLIYDGGQLIVNANYVIRLHSGKEIIGSTDLFGKTNWVPDGTPYEVELAGRPPL</sequence>
<dbReference type="SMART" id="SM00248">
    <property type="entry name" value="ANK"/>
    <property type="match status" value="3"/>
</dbReference>
<dbReference type="PROSITE" id="PS50297">
    <property type="entry name" value="ANK_REP_REGION"/>
    <property type="match status" value="1"/>
</dbReference>
<proteinExistence type="predicted"/>
<evidence type="ECO:0000313" key="4">
    <source>
        <dbReference type="Proteomes" id="UP000197596"/>
    </source>
</evidence>
<keyword evidence="2" id="KW-0472">Membrane</keyword>
<dbReference type="EMBL" id="NJGU01000004">
    <property type="protein sequence ID" value="OWY29729.1"/>
    <property type="molecule type" value="Genomic_DNA"/>
</dbReference>
<comment type="caution">
    <text evidence="3">The sequence shown here is derived from an EMBL/GenBank/DDBJ whole genome shotgun (WGS) entry which is preliminary data.</text>
</comment>
<evidence type="ECO:0000256" key="2">
    <source>
        <dbReference type="SAM" id="Phobius"/>
    </source>
</evidence>
<feature type="transmembrane region" description="Helical" evidence="2">
    <location>
        <begin position="41"/>
        <end position="63"/>
    </location>
</feature>
<name>A0A2D0B5Z9_9BURK</name>
<feature type="transmembrane region" description="Helical" evidence="2">
    <location>
        <begin position="72"/>
        <end position="90"/>
    </location>
</feature>
<dbReference type="Gene3D" id="1.25.40.20">
    <property type="entry name" value="Ankyrin repeat-containing domain"/>
    <property type="match status" value="2"/>
</dbReference>
<gene>
    <name evidence="3" type="ORF">CEJ42_07655</name>
</gene>
<dbReference type="Proteomes" id="UP000197596">
    <property type="component" value="Unassembled WGS sequence"/>
</dbReference>
<feature type="repeat" description="ANK" evidence="1">
    <location>
        <begin position="337"/>
        <end position="369"/>
    </location>
</feature>
<dbReference type="PANTHER" id="PTHR46224">
    <property type="entry name" value="ANKYRIN REPEAT FAMILY PROTEIN"/>
    <property type="match status" value="1"/>
</dbReference>
<accession>A0A2D0B5Z9</accession>
<dbReference type="SUPFAM" id="SSF48403">
    <property type="entry name" value="Ankyrin repeat"/>
    <property type="match status" value="1"/>
</dbReference>
<organism evidence="3 4">
    <name type="scientific">Herbaspirillum robiniae</name>
    <dbReference type="NCBI Taxonomy" id="2014887"/>
    <lineage>
        <taxon>Bacteria</taxon>
        <taxon>Pseudomonadati</taxon>
        <taxon>Pseudomonadota</taxon>
        <taxon>Betaproteobacteria</taxon>
        <taxon>Burkholderiales</taxon>
        <taxon>Oxalobacteraceae</taxon>
        <taxon>Herbaspirillum</taxon>
    </lineage>
</organism>
<keyword evidence="2" id="KW-0812">Transmembrane</keyword>